<dbReference type="PANTHER" id="PTHR42852:SF13">
    <property type="entry name" value="PROTEIN DIPZ"/>
    <property type="match status" value="1"/>
</dbReference>
<reference evidence="2 3" key="1">
    <citation type="submission" date="2016-08" db="EMBL/GenBank/DDBJ databases">
        <title>Draft genome of Fabibacter sp. strain SK-8.</title>
        <authorList>
            <person name="Wong S.-K."/>
            <person name="Hamasaki K."/>
            <person name="Yoshizawa S."/>
        </authorList>
    </citation>
    <scope>NUCLEOTIDE SEQUENCE [LARGE SCALE GENOMIC DNA]</scope>
    <source>
        <strain evidence="2 3">SK-8</strain>
    </source>
</reference>
<dbReference type="STRING" id="1563681.BFP71_13520"/>
<dbReference type="EMBL" id="MDGQ01000005">
    <property type="protein sequence ID" value="OEK04484.1"/>
    <property type="molecule type" value="Genomic_DNA"/>
</dbReference>
<dbReference type="GO" id="GO:0016491">
    <property type="term" value="F:oxidoreductase activity"/>
    <property type="evidence" value="ECO:0007669"/>
    <property type="project" value="InterPro"/>
</dbReference>
<dbReference type="Gene3D" id="3.40.30.10">
    <property type="entry name" value="Glutaredoxin"/>
    <property type="match status" value="1"/>
</dbReference>
<feature type="domain" description="Thioredoxin" evidence="1">
    <location>
        <begin position="23"/>
        <end position="165"/>
    </location>
</feature>
<dbReference type="PANTHER" id="PTHR42852">
    <property type="entry name" value="THIOL:DISULFIDE INTERCHANGE PROTEIN DSBE"/>
    <property type="match status" value="1"/>
</dbReference>
<dbReference type="SUPFAM" id="SSF52833">
    <property type="entry name" value="Thioredoxin-like"/>
    <property type="match status" value="1"/>
</dbReference>
<dbReference type="Proteomes" id="UP000095552">
    <property type="component" value="Unassembled WGS sequence"/>
</dbReference>
<dbReference type="RefSeq" id="WP_069835989.1">
    <property type="nucleotide sequence ID" value="NZ_MDGQ01000005.1"/>
</dbReference>
<dbReference type="AlphaFoldDB" id="A0A1E5SZC5"/>
<dbReference type="InterPro" id="IPR017801">
    <property type="entry name" value="DUF3738"/>
</dbReference>
<dbReference type="InterPro" id="IPR036249">
    <property type="entry name" value="Thioredoxin-like_sf"/>
</dbReference>
<evidence type="ECO:0000259" key="1">
    <source>
        <dbReference type="PROSITE" id="PS51352"/>
    </source>
</evidence>
<comment type="caution">
    <text evidence="2">The sequence shown here is derived from an EMBL/GenBank/DDBJ whole genome shotgun (WGS) entry which is preliminary data.</text>
</comment>
<sequence length="399" mass="45612">MKLKAIIILALILVSGLLRGQALTVGDNIDHLEELEVDLIGPKNGKTTNGFPKKKVILIDFWATWCGSCIVNMPHLDSLQKEFKDDLLVLAVSTEDKARLERFAAKRPYSFMYARDREHKMSDYFPYRMLPHSVLIDVDGTVVAITNPSNINKEVIKKVINKEKIDLPLKVDNTAFDYAADYFNLPADAIETFDIQPYNPNIPGFTKYNKDGRRISMHNTTITGMYRQAFDMSSFRLELQIDEAKVDWKNTDNRYNLDILVAPEDAGRLNEIFQEKLLSTLDIKAKTKKKEMEVIVVSKIDSIPFPLEKAGTDVKNLNSRGDRFISNRSSMDDFTKYLEDQGTLGKPVVNETGIDGLFVFDFSYDPENPQSFHDAIKKMGIKMKKEMREIDILVIYEED</sequence>
<organism evidence="2 3">
    <name type="scientific">Roseivirga misakiensis</name>
    <dbReference type="NCBI Taxonomy" id="1563681"/>
    <lineage>
        <taxon>Bacteria</taxon>
        <taxon>Pseudomonadati</taxon>
        <taxon>Bacteroidota</taxon>
        <taxon>Cytophagia</taxon>
        <taxon>Cytophagales</taxon>
        <taxon>Roseivirgaceae</taxon>
        <taxon>Roseivirga</taxon>
    </lineage>
</organism>
<accession>A0A1E5SZC5</accession>
<dbReference type="InterPro" id="IPR013740">
    <property type="entry name" value="Redoxin"/>
</dbReference>
<dbReference type="Pfam" id="PF12543">
    <property type="entry name" value="DUF3738"/>
    <property type="match status" value="1"/>
</dbReference>
<dbReference type="OrthoDB" id="1118217at2"/>
<evidence type="ECO:0000313" key="2">
    <source>
        <dbReference type="EMBL" id="OEK04484.1"/>
    </source>
</evidence>
<gene>
    <name evidence="2" type="ORF">BFP71_13520</name>
</gene>
<dbReference type="InterPro" id="IPR050553">
    <property type="entry name" value="Thioredoxin_ResA/DsbE_sf"/>
</dbReference>
<dbReference type="Pfam" id="PF08534">
    <property type="entry name" value="Redoxin"/>
    <property type="match status" value="1"/>
</dbReference>
<dbReference type="PROSITE" id="PS51352">
    <property type="entry name" value="THIOREDOXIN_2"/>
    <property type="match status" value="1"/>
</dbReference>
<name>A0A1E5SZC5_9BACT</name>
<dbReference type="CDD" id="cd02966">
    <property type="entry name" value="TlpA_like_family"/>
    <property type="match status" value="1"/>
</dbReference>
<protein>
    <recommendedName>
        <fullName evidence="1">Thioredoxin domain-containing protein</fullName>
    </recommendedName>
</protein>
<keyword evidence="3" id="KW-1185">Reference proteome</keyword>
<proteinExistence type="predicted"/>
<dbReference type="InterPro" id="IPR013766">
    <property type="entry name" value="Thioredoxin_domain"/>
</dbReference>
<evidence type="ECO:0000313" key="3">
    <source>
        <dbReference type="Proteomes" id="UP000095552"/>
    </source>
</evidence>